<dbReference type="GO" id="GO:0015031">
    <property type="term" value="P:protein transport"/>
    <property type="evidence" value="ECO:0007669"/>
    <property type="project" value="UniProtKB-KW"/>
</dbReference>
<keyword evidence="10" id="KW-0732">Signal</keyword>
<dbReference type="OrthoDB" id="9812355at2"/>
<dbReference type="Gene3D" id="3.30.1150.10">
    <property type="match status" value="1"/>
</dbReference>
<dbReference type="InterPro" id="IPR006260">
    <property type="entry name" value="TonB/TolA_C"/>
</dbReference>
<evidence type="ECO:0000256" key="10">
    <source>
        <dbReference type="SAM" id="SignalP"/>
    </source>
</evidence>
<evidence type="ECO:0000256" key="7">
    <source>
        <dbReference type="ARBA" id="ARBA00022927"/>
    </source>
</evidence>
<dbReference type="NCBIfam" id="TIGR01352">
    <property type="entry name" value="tonB_Cterm"/>
    <property type="match status" value="1"/>
</dbReference>
<keyword evidence="6" id="KW-0812">Transmembrane</keyword>
<dbReference type="AlphaFoldDB" id="A0A364Y9V4"/>
<dbReference type="PROSITE" id="PS52015">
    <property type="entry name" value="TONB_CTD"/>
    <property type="match status" value="1"/>
</dbReference>
<keyword evidence="7" id="KW-0653">Protein transport</keyword>
<evidence type="ECO:0000256" key="5">
    <source>
        <dbReference type="ARBA" id="ARBA00022519"/>
    </source>
</evidence>
<dbReference type="Proteomes" id="UP000251889">
    <property type="component" value="Unassembled WGS sequence"/>
</dbReference>
<comment type="caution">
    <text evidence="12">The sequence shown here is derived from an EMBL/GenBank/DDBJ whole genome shotgun (WGS) entry which is preliminary data.</text>
</comment>
<proteinExistence type="inferred from homology"/>
<dbReference type="PANTHER" id="PTHR33446:SF2">
    <property type="entry name" value="PROTEIN TONB"/>
    <property type="match status" value="1"/>
</dbReference>
<name>A0A364Y9V4_9BACT</name>
<evidence type="ECO:0000313" key="12">
    <source>
        <dbReference type="EMBL" id="RAW02688.1"/>
    </source>
</evidence>
<dbReference type="Pfam" id="PF03544">
    <property type="entry name" value="TonB_C"/>
    <property type="match status" value="1"/>
</dbReference>
<evidence type="ECO:0000256" key="3">
    <source>
        <dbReference type="ARBA" id="ARBA00022448"/>
    </source>
</evidence>
<feature type="chain" id="PRO_5016810988" evidence="10">
    <location>
        <begin position="19"/>
        <end position="136"/>
    </location>
</feature>
<comment type="subcellular location">
    <subcellularLocation>
        <location evidence="1">Cell inner membrane</location>
        <topology evidence="1">Single-pass membrane protein</topology>
        <orientation evidence="1">Periplasmic side</orientation>
    </subcellularLocation>
</comment>
<protein>
    <submittedName>
        <fullName evidence="12">Energy transducer TonB</fullName>
    </submittedName>
</protein>
<keyword evidence="4" id="KW-1003">Cell membrane</keyword>
<dbReference type="RefSeq" id="WP_112744905.1">
    <property type="nucleotide sequence ID" value="NZ_QMFY01000001.1"/>
</dbReference>
<keyword evidence="13" id="KW-1185">Reference proteome</keyword>
<dbReference type="SUPFAM" id="SSF74653">
    <property type="entry name" value="TolA/TonB C-terminal domain"/>
    <property type="match status" value="1"/>
</dbReference>
<dbReference type="PANTHER" id="PTHR33446">
    <property type="entry name" value="PROTEIN TONB-RELATED"/>
    <property type="match status" value="1"/>
</dbReference>
<gene>
    <name evidence="12" type="ORF">DQQ10_00845</name>
</gene>
<evidence type="ECO:0000256" key="8">
    <source>
        <dbReference type="ARBA" id="ARBA00022989"/>
    </source>
</evidence>
<keyword evidence="3" id="KW-0813">Transport</keyword>
<keyword evidence="5" id="KW-0997">Cell inner membrane</keyword>
<reference evidence="12 13" key="1">
    <citation type="submission" date="2018-06" db="EMBL/GenBank/DDBJ databases">
        <title>Chryseolinea flavus sp. nov., a member of the phylum Bacteroidetes isolated from soil.</title>
        <authorList>
            <person name="Li Y."/>
            <person name="Wang J."/>
        </authorList>
    </citation>
    <scope>NUCLEOTIDE SEQUENCE [LARGE SCALE GENOMIC DNA]</scope>
    <source>
        <strain evidence="12 13">SDU1-6</strain>
    </source>
</reference>
<feature type="domain" description="TonB C-terminal" evidence="11">
    <location>
        <begin position="37"/>
        <end position="133"/>
    </location>
</feature>
<keyword evidence="9" id="KW-0472">Membrane</keyword>
<comment type="similarity">
    <text evidence="2">Belongs to the TonB family.</text>
</comment>
<evidence type="ECO:0000256" key="4">
    <source>
        <dbReference type="ARBA" id="ARBA00022475"/>
    </source>
</evidence>
<feature type="signal peptide" evidence="10">
    <location>
        <begin position="1"/>
        <end position="18"/>
    </location>
</feature>
<evidence type="ECO:0000256" key="2">
    <source>
        <dbReference type="ARBA" id="ARBA00006555"/>
    </source>
</evidence>
<evidence type="ECO:0000313" key="13">
    <source>
        <dbReference type="Proteomes" id="UP000251889"/>
    </source>
</evidence>
<dbReference type="GO" id="GO:0055085">
    <property type="term" value="P:transmembrane transport"/>
    <property type="evidence" value="ECO:0007669"/>
    <property type="project" value="InterPro"/>
</dbReference>
<keyword evidence="8" id="KW-1133">Transmembrane helix</keyword>
<dbReference type="InterPro" id="IPR037682">
    <property type="entry name" value="TonB_C"/>
</dbReference>
<dbReference type="EMBL" id="QMFY01000001">
    <property type="protein sequence ID" value="RAW02688.1"/>
    <property type="molecule type" value="Genomic_DNA"/>
</dbReference>
<evidence type="ECO:0000259" key="11">
    <source>
        <dbReference type="PROSITE" id="PS52015"/>
    </source>
</evidence>
<dbReference type="InterPro" id="IPR051045">
    <property type="entry name" value="TonB-dependent_transducer"/>
</dbReference>
<organism evidence="12 13">
    <name type="scientific">Pseudochryseolinea flava</name>
    <dbReference type="NCBI Taxonomy" id="2059302"/>
    <lineage>
        <taxon>Bacteria</taxon>
        <taxon>Pseudomonadati</taxon>
        <taxon>Bacteroidota</taxon>
        <taxon>Cytophagia</taxon>
        <taxon>Cytophagales</taxon>
        <taxon>Fulvivirgaceae</taxon>
        <taxon>Pseudochryseolinea</taxon>
    </lineage>
</organism>
<evidence type="ECO:0000256" key="9">
    <source>
        <dbReference type="ARBA" id="ARBA00023136"/>
    </source>
</evidence>
<evidence type="ECO:0000256" key="1">
    <source>
        <dbReference type="ARBA" id="ARBA00004383"/>
    </source>
</evidence>
<dbReference type="GO" id="GO:0098797">
    <property type="term" value="C:plasma membrane protein complex"/>
    <property type="evidence" value="ECO:0007669"/>
    <property type="project" value="TreeGrafter"/>
</dbReference>
<accession>A0A364Y9V4</accession>
<evidence type="ECO:0000256" key="6">
    <source>
        <dbReference type="ARBA" id="ARBA00022692"/>
    </source>
</evidence>
<sequence>MKYLALLICLIAGTTVFSQTTSDEIFAVVEQMPEYPGGQSKMLEFLSQNISYPKESRKKGEVGMVYVGFVITETGEITSVRTIKGVSTLLDAEAERVIKLMPTWKPGYQDGVPVKVKYVCPINFKLTGLPKKLKTN</sequence>
<dbReference type="GO" id="GO:0031992">
    <property type="term" value="F:energy transducer activity"/>
    <property type="evidence" value="ECO:0007669"/>
    <property type="project" value="TreeGrafter"/>
</dbReference>